<accession>A0A7J7EI53</accession>
<evidence type="ECO:0000256" key="1">
    <source>
        <dbReference type="SAM" id="MobiDB-lite"/>
    </source>
</evidence>
<feature type="region of interest" description="Disordered" evidence="1">
    <location>
        <begin position="1"/>
        <end position="64"/>
    </location>
</feature>
<dbReference type="Proteomes" id="UP000551758">
    <property type="component" value="Unassembled WGS sequence"/>
</dbReference>
<sequence length="204" mass="22712">MPVVLSRPSWGLRRKERPEAARVDAEQRPSTEAERLMVQDTPQGATYSEPQVQANSKRAYKPKGSGLRVHFKDAREAAQAAEHLKDVTLQKRCCHSVVTMAELVGVPQPAVGGTQGRGPKKRAEFLLHVLRKEESNADLRGSEQTPVTEHVRVSDLAELTVHVEMVRTEKEQMVPKPEEEGAQNKISRKKSKEQKLRAPGINSA</sequence>
<dbReference type="InterPro" id="IPR005721">
    <property type="entry name" value="Ribosomal_uL22_euk/arc"/>
</dbReference>
<comment type="caution">
    <text evidence="2">The sequence shown here is derived from an EMBL/GenBank/DDBJ whole genome shotgun (WGS) entry which is preliminary data.</text>
</comment>
<feature type="compositionally biased region" description="Basic and acidic residues" evidence="1">
    <location>
        <begin position="16"/>
        <end position="37"/>
    </location>
</feature>
<reference evidence="2 3" key="1">
    <citation type="journal article" date="2020" name="Mol. Biol. Evol.">
        <title>Interspecific Gene Flow and the Evolution of Specialization in Black and White Rhinoceros.</title>
        <authorList>
            <person name="Moodley Y."/>
            <person name="Westbury M.V."/>
            <person name="Russo I.M."/>
            <person name="Gopalakrishnan S."/>
            <person name="Rakotoarivelo A."/>
            <person name="Olsen R.A."/>
            <person name="Prost S."/>
            <person name="Tunstall T."/>
            <person name="Ryder O.A."/>
            <person name="Dalen L."/>
            <person name="Bruford M.W."/>
        </authorList>
    </citation>
    <scope>NUCLEOTIDE SEQUENCE [LARGE SCALE GENOMIC DNA]</scope>
    <source>
        <strain evidence="2">SBR-YM</strain>
        <tissue evidence="2">Skin</tissue>
    </source>
</reference>
<protein>
    <submittedName>
        <fullName evidence="2">Uncharacterized protein</fullName>
    </submittedName>
</protein>
<dbReference type="GO" id="GO:0003735">
    <property type="term" value="F:structural constituent of ribosome"/>
    <property type="evidence" value="ECO:0007669"/>
    <property type="project" value="InterPro"/>
</dbReference>
<dbReference type="SUPFAM" id="SSF54843">
    <property type="entry name" value="Ribosomal protein L22"/>
    <property type="match status" value="1"/>
</dbReference>
<dbReference type="PANTHER" id="PTHR11593">
    <property type="entry name" value="60S RIBOSOMAL PROTEIN L17"/>
    <property type="match status" value="1"/>
</dbReference>
<dbReference type="EMBL" id="JACDTQ010002893">
    <property type="protein sequence ID" value="KAF5915096.1"/>
    <property type="molecule type" value="Genomic_DNA"/>
</dbReference>
<evidence type="ECO:0000313" key="3">
    <source>
        <dbReference type="Proteomes" id="UP000551758"/>
    </source>
</evidence>
<dbReference type="GO" id="GO:0022625">
    <property type="term" value="C:cytosolic large ribosomal subunit"/>
    <property type="evidence" value="ECO:0007669"/>
    <property type="project" value="TreeGrafter"/>
</dbReference>
<evidence type="ECO:0000313" key="2">
    <source>
        <dbReference type="EMBL" id="KAF5915096.1"/>
    </source>
</evidence>
<dbReference type="InterPro" id="IPR036394">
    <property type="entry name" value="Ribosomal_uL22_sf"/>
</dbReference>
<dbReference type="Gene3D" id="3.90.470.10">
    <property type="entry name" value="Ribosomal protein L22/L17"/>
    <property type="match status" value="1"/>
</dbReference>
<feature type="compositionally biased region" description="Polar residues" evidence="1">
    <location>
        <begin position="40"/>
        <end position="56"/>
    </location>
</feature>
<name>A0A7J7EI53_DICBM</name>
<dbReference type="AlphaFoldDB" id="A0A7J7EI53"/>
<dbReference type="GO" id="GO:0002181">
    <property type="term" value="P:cytoplasmic translation"/>
    <property type="evidence" value="ECO:0007669"/>
    <property type="project" value="TreeGrafter"/>
</dbReference>
<proteinExistence type="predicted"/>
<keyword evidence="3" id="KW-1185">Reference proteome</keyword>
<feature type="compositionally biased region" description="Basic and acidic residues" evidence="1">
    <location>
        <begin position="167"/>
        <end position="179"/>
    </location>
</feature>
<feature type="region of interest" description="Disordered" evidence="1">
    <location>
        <begin position="167"/>
        <end position="204"/>
    </location>
</feature>
<dbReference type="PANTHER" id="PTHR11593:SF11">
    <property type="entry name" value="LARGE RIBOSOMAL SUBUNIT PROTEIN UL22"/>
    <property type="match status" value="1"/>
</dbReference>
<organism evidence="2 3">
    <name type="scientific">Diceros bicornis minor</name>
    <name type="common">South-central black rhinoceros</name>
    <dbReference type="NCBI Taxonomy" id="77932"/>
    <lineage>
        <taxon>Eukaryota</taxon>
        <taxon>Metazoa</taxon>
        <taxon>Chordata</taxon>
        <taxon>Craniata</taxon>
        <taxon>Vertebrata</taxon>
        <taxon>Euteleostomi</taxon>
        <taxon>Mammalia</taxon>
        <taxon>Eutheria</taxon>
        <taxon>Laurasiatheria</taxon>
        <taxon>Perissodactyla</taxon>
        <taxon>Rhinocerotidae</taxon>
        <taxon>Diceros</taxon>
    </lineage>
</organism>
<gene>
    <name evidence="2" type="ORF">HPG69_018931</name>
</gene>